<dbReference type="PATRIC" id="fig|153151.4.peg.1177"/>
<dbReference type="EMBL" id="LQYW01000147">
    <property type="protein sequence ID" value="KYD24746.1"/>
    <property type="molecule type" value="Genomic_DNA"/>
</dbReference>
<evidence type="ECO:0000313" key="2">
    <source>
        <dbReference type="Proteomes" id="UP000075324"/>
    </source>
</evidence>
<sequence length="38" mass="4150">MNTKFIKVDSEEPTGTALITVDKNGENSIVVACCFRSM</sequence>
<dbReference type="Proteomes" id="UP000075324">
    <property type="component" value="Unassembled WGS sequence"/>
</dbReference>
<protein>
    <submittedName>
        <fullName evidence="1">Uncharacterized protein</fullName>
    </submittedName>
</protein>
<organism evidence="1 2">
    <name type="scientific">Parageobacillus toebii</name>
    <dbReference type="NCBI Taxonomy" id="153151"/>
    <lineage>
        <taxon>Bacteria</taxon>
        <taxon>Bacillati</taxon>
        <taxon>Bacillota</taxon>
        <taxon>Bacilli</taxon>
        <taxon>Bacillales</taxon>
        <taxon>Anoxybacillaceae</taxon>
        <taxon>Parageobacillus</taxon>
    </lineage>
</organism>
<name>A0A150MJU1_9BACL</name>
<dbReference type="InterPro" id="IPR029056">
    <property type="entry name" value="Ribokinase-like"/>
</dbReference>
<accession>A0A150MJU1</accession>
<comment type="caution">
    <text evidence="1">The sequence shown here is derived from an EMBL/GenBank/DDBJ whole genome shotgun (WGS) entry which is preliminary data.</text>
</comment>
<dbReference type="SUPFAM" id="SSF53613">
    <property type="entry name" value="Ribokinase-like"/>
    <property type="match status" value="1"/>
</dbReference>
<reference evidence="1 2" key="1">
    <citation type="submission" date="2016-01" db="EMBL/GenBank/DDBJ databases">
        <title>Draft Genome Sequences of Seven Thermophilic Sporeformers Isolated from Foods.</title>
        <authorList>
            <person name="Berendsen E.M."/>
            <person name="Wells-Bennik M.H."/>
            <person name="Krawcyk A.O."/>
            <person name="De Jong A."/>
            <person name="Holsappel S."/>
            <person name="Eijlander R.T."/>
            <person name="Kuipers O.P."/>
        </authorList>
    </citation>
    <scope>NUCLEOTIDE SEQUENCE [LARGE SCALE GENOMIC DNA]</scope>
    <source>
        <strain evidence="1 2">B4110</strain>
    </source>
</reference>
<evidence type="ECO:0000313" key="1">
    <source>
        <dbReference type="EMBL" id="KYD24746.1"/>
    </source>
</evidence>
<gene>
    <name evidence="1" type="ORF">B4110_1529</name>
</gene>
<dbReference type="AlphaFoldDB" id="A0A150MJU1"/>
<dbReference type="Gene3D" id="3.40.1190.20">
    <property type="match status" value="1"/>
</dbReference>
<proteinExistence type="predicted"/>